<organism evidence="2 3">
    <name type="scientific">Pinctada imbricata</name>
    <name type="common">Atlantic pearl-oyster</name>
    <name type="synonym">Pinctada martensii</name>
    <dbReference type="NCBI Taxonomy" id="66713"/>
    <lineage>
        <taxon>Eukaryota</taxon>
        <taxon>Metazoa</taxon>
        <taxon>Spiralia</taxon>
        <taxon>Lophotrochozoa</taxon>
        <taxon>Mollusca</taxon>
        <taxon>Bivalvia</taxon>
        <taxon>Autobranchia</taxon>
        <taxon>Pteriomorphia</taxon>
        <taxon>Pterioida</taxon>
        <taxon>Pterioidea</taxon>
        <taxon>Pteriidae</taxon>
        <taxon>Pinctada</taxon>
    </lineage>
</organism>
<evidence type="ECO:0000313" key="3">
    <source>
        <dbReference type="Proteomes" id="UP001186944"/>
    </source>
</evidence>
<feature type="region of interest" description="Disordered" evidence="1">
    <location>
        <begin position="303"/>
        <end position="326"/>
    </location>
</feature>
<feature type="region of interest" description="Disordered" evidence="1">
    <location>
        <begin position="1"/>
        <end position="119"/>
    </location>
</feature>
<evidence type="ECO:0000313" key="2">
    <source>
        <dbReference type="EMBL" id="KAK3093777.1"/>
    </source>
</evidence>
<accession>A0AA89BZS3</accession>
<name>A0AA89BZS3_PINIB</name>
<dbReference type="EMBL" id="VSWD01000009">
    <property type="protein sequence ID" value="KAK3093777.1"/>
    <property type="molecule type" value="Genomic_DNA"/>
</dbReference>
<feature type="compositionally biased region" description="Low complexity" evidence="1">
    <location>
        <begin position="78"/>
        <end position="113"/>
    </location>
</feature>
<reference evidence="2" key="1">
    <citation type="submission" date="2019-08" db="EMBL/GenBank/DDBJ databases">
        <title>The improved chromosome-level genome for the pearl oyster Pinctada fucata martensii using PacBio sequencing and Hi-C.</title>
        <authorList>
            <person name="Zheng Z."/>
        </authorList>
    </citation>
    <scope>NUCLEOTIDE SEQUENCE</scope>
    <source>
        <strain evidence="2">ZZ-2019</strain>
        <tissue evidence="2">Adductor muscle</tissue>
    </source>
</reference>
<protein>
    <submittedName>
        <fullName evidence="2">Uncharacterized protein</fullName>
    </submittedName>
</protein>
<gene>
    <name evidence="2" type="ORF">FSP39_020094</name>
</gene>
<comment type="caution">
    <text evidence="2">The sequence shown here is derived from an EMBL/GenBank/DDBJ whole genome shotgun (WGS) entry which is preliminary data.</text>
</comment>
<evidence type="ECO:0000256" key="1">
    <source>
        <dbReference type="SAM" id="MobiDB-lite"/>
    </source>
</evidence>
<proteinExistence type="predicted"/>
<feature type="compositionally biased region" description="Basic and acidic residues" evidence="1">
    <location>
        <begin position="303"/>
        <end position="313"/>
    </location>
</feature>
<feature type="compositionally biased region" description="Low complexity" evidence="1">
    <location>
        <begin position="16"/>
        <end position="34"/>
    </location>
</feature>
<dbReference type="AlphaFoldDB" id="A0AA89BZS3"/>
<dbReference type="Proteomes" id="UP001186944">
    <property type="component" value="Unassembled WGS sequence"/>
</dbReference>
<keyword evidence="3" id="KW-1185">Reference proteome</keyword>
<feature type="compositionally biased region" description="Low complexity" evidence="1">
    <location>
        <begin position="41"/>
        <end position="71"/>
    </location>
</feature>
<sequence length="475" mass="55543">MGCSAGTMGASDPTAQGHQSGYGHHNQGHHQQSGDSDPTAQSGYGHHNQGQHQQPGYEHNSQGHHQQSGHNMNDQDSHNQQGHANLQQQNVQQQQALLHAQQQQHIQQHQQQQSVPSDGTLDAQVAVSRDLLDNENEESMKGRLSQYGPFAATYSLREMLDYNTEHSNPWEMILFRYHKKIVSAAAMKDLVRPEVKKAELEFVARANSYEMEYYRPHDFRWFAPIYQLSHVGLKISLIKRYVEKCIVADLKVTTEEEYWSDVRQDVLTVISEIDRAPEIMFSDEYLQELKEVYQRFLEKYDRTNGNPDSRDPVSGDPNQAPFPLDHPFSEHPELLRAWTETWETFDTEVPEKEWDPWCYKEKFEDIPKPEEVLVRTYLDDLPPLNHEIDGEAAWEVIEVDLFKNDVTTPEQDNIWKSRESRPGWDDPKRMEQRRQKIEQYYIAKYEWPESKLEPYRGFCARLQESWDKFQVLCTE</sequence>